<accession>A0A0E9Q1I6</accession>
<name>A0A0E9Q1I6_ANGAN</name>
<dbReference type="EMBL" id="GBXM01098594">
    <property type="protein sequence ID" value="JAH09983.1"/>
    <property type="molecule type" value="Transcribed_RNA"/>
</dbReference>
<reference evidence="1" key="1">
    <citation type="submission" date="2014-11" db="EMBL/GenBank/DDBJ databases">
        <authorList>
            <person name="Amaro Gonzalez C."/>
        </authorList>
    </citation>
    <scope>NUCLEOTIDE SEQUENCE</scope>
</reference>
<protein>
    <submittedName>
        <fullName evidence="1">Uncharacterized protein</fullName>
    </submittedName>
</protein>
<sequence length="17" mass="1876">MFQLWEGSGFCSVQLSG</sequence>
<evidence type="ECO:0000313" key="1">
    <source>
        <dbReference type="EMBL" id="JAH09983.1"/>
    </source>
</evidence>
<reference evidence="1" key="2">
    <citation type="journal article" date="2015" name="Fish Shellfish Immunol.">
        <title>Early steps in the European eel (Anguilla anguilla)-Vibrio vulnificus interaction in the gills: Role of the RtxA13 toxin.</title>
        <authorList>
            <person name="Callol A."/>
            <person name="Pajuelo D."/>
            <person name="Ebbesson L."/>
            <person name="Teles M."/>
            <person name="MacKenzie S."/>
            <person name="Amaro C."/>
        </authorList>
    </citation>
    <scope>NUCLEOTIDE SEQUENCE</scope>
</reference>
<organism evidence="1">
    <name type="scientific">Anguilla anguilla</name>
    <name type="common">European freshwater eel</name>
    <name type="synonym">Muraena anguilla</name>
    <dbReference type="NCBI Taxonomy" id="7936"/>
    <lineage>
        <taxon>Eukaryota</taxon>
        <taxon>Metazoa</taxon>
        <taxon>Chordata</taxon>
        <taxon>Craniata</taxon>
        <taxon>Vertebrata</taxon>
        <taxon>Euteleostomi</taxon>
        <taxon>Actinopterygii</taxon>
        <taxon>Neopterygii</taxon>
        <taxon>Teleostei</taxon>
        <taxon>Anguilliformes</taxon>
        <taxon>Anguillidae</taxon>
        <taxon>Anguilla</taxon>
    </lineage>
</organism>
<dbReference type="AlphaFoldDB" id="A0A0E9Q1I6"/>
<proteinExistence type="predicted"/>